<evidence type="ECO:0000256" key="2">
    <source>
        <dbReference type="ARBA" id="ARBA00022448"/>
    </source>
</evidence>
<feature type="transmembrane region" description="Helical" evidence="7">
    <location>
        <begin position="252"/>
        <end position="270"/>
    </location>
</feature>
<evidence type="ECO:0000259" key="8">
    <source>
        <dbReference type="PROSITE" id="PS50928"/>
    </source>
</evidence>
<feature type="transmembrane region" description="Helical" evidence="7">
    <location>
        <begin position="116"/>
        <end position="137"/>
    </location>
</feature>
<comment type="caution">
    <text evidence="9">The sequence shown here is derived from an EMBL/GenBank/DDBJ whole genome shotgun (WGS) entry which is preliminary data.</text>
</comment>
<name>A0A117I3E9_PAEAM</name>
<feature type="transmembrane region" description="Helical" evidence="7">
    <location>
        <begin position="85"/>
        <end position="109"/>
    </location>
</feature>
<keyword evidence="4 7" id="KW-0812">Transmembrane</keyword>
<reference evidence="9 10" key="1">
    <citation type="journal article" date="2016" name="Genome Announc.">
        <title>Draft Genome Sequence of Paenibacillus amylolyticus Heshi-A3, Isolated from Fermented Rice Bran in a Japanese Fermented Seafood Dish.</title>
        <authorList>
            <person name="Akuzawa S."/>
            <person name="Nagaoka J."/>
            <person name="Kanekatsu M."/>
            <person name="Kubota E."/>
            <person name="Ohtake R."/>
            <person name="Suzuki T."/>
            <person name="Kanesaki Y."/>
        </authorList>
    </citation>
    <scope>NUCLEOTIDE SEQUENCE [LARGE SCALE GENOMIC DNA]</scope>
    <source>
        <strain evidence="9 10">Heshi-A3</strain>
    </source>
</reference>
<sequence>MMHRWGVKLNVPSLLLLVLFVILGILMLFPLYALILASLKPATELFRYGLNVRWDWALMSFENYKSIFNGTGAAGNYFIWYKNSLVITALFTVLSLLFSSMVGYGLGVYRFRGQNLIFTLVLVVMMIPMEIILLPLYELTIKLKLINTVWGVILPFIVAPLPIFFFRQFAQGLPKDFMDAGRIDGCKEFGIFFRIMVPLMAPAFGAIAILQAMNSWNNFLWPLVVLRTTEQFTLPIGLASFVSPLGNHYEELIAGAVLAIVPILILFLFFQRFFISGLTVGGVKG</sequence>
<dbReference type="Gene3D" id="1.10.3720.10">
    <property type="entry name" value="MetI-like"/>
    <property type="match status" value="1"/>
</dbReference>
<evidence type="ECO:0000256" key="4">
    <source>
        <dbReference type="ARBA" id="ARBA00022692"/>
    </source>
</evidence>
<dbReference type="AlphaFoldDB" id="A0A117I3E9"/>
<dbReference type="PANTHER" id="PTHR43744">
    <property type="entry name" value="ABC TRANSPORTER PERMEASE PROTEIN MG189-RELATED-RELATED"/>
    <property type="match status" value="1"/>
</dbReference>
<evidence type="ECO:0000313" key="9">
    <source>
        <dbReference type="EMBL" id="GAS85190.1"/>
    </source>
</evidence>
<evidence type="ECO:0000256" key="3">
    <source>
        <dbReference type="ARBA" id="ARBA00022475"/>
    </source>
</evidence>
<dbReference type="PROSITE" id="PS50928">
    <property type="entry name" value="ABC_TM1"/>
    <property type="match status" value="1"/>
</dbReference>
<dbReference type="Proteomes" id="UP000069697">
    <property type="component" value="Unassembled WGS sequence"/>
</dbReference>
<feature type="transmembrane region" description="Helical" evidence="7">
    <location>
        <begin position="191"/>
        <end position="213"/>
    </location>
</feature>
<reference evidence="10" key="2">
    <citation type="submission" date="2016-01" db="EMBL/GenBank/DDBJ databases">
        <title>Draft Genome Sequence of Paenibacillus amylolyticus Heshi-A3 that Was Isolated from Fermented Rice Bran with Aging Salted Mackerel, Which Was Named Heshiko as Traditional Fermented Seafood in Japan.</title>
        <authorList>
            <person name="Akuzawa S."/>
            <person name="Nakagawa J."/>
            <person name="Kanekatsu T."/>
            <person name="Kubota E."/>
            <person name="Ohtake R."/>
            <person name="Suzuki T."/>
            <person name="Kanesaki Y."/>
        </authorList>
    </citation>
    <scope>NUCLEOTIDE SEQUENCE [LARGE SCALE GENOMIC DNA]</scope>
    <source>
        <strain evidence="10">Heshi-A3</strain>
    </source>
</reference>
<proteinExistence type="inferred from homology"/>
<dbReference type="InterPro" id="IPR035906">
    <property type="entry name" value="MetI-like_sf"/>
</dbReference>
<feature type="domain" description="ABC transmembrane type-1" evidence="8">
    <location>
        <begin position="81"/>
        <end position="270"/>
    </location>
</feature>
<keyword evidence="3" id="KW-1003">Cell membrane</keyword>
<dbReference type="GO" id="GO:0005886">
    <property type="term" value="C:plasma membrane"/>
    <property type="evidence" value="ECO:0007669"/>
    <property type="project" value="UniProtKB-SubCell"/>
</dbReference>
<feature type="transmembrane region" description="Helical" evidence="7">
    <location>
        <begin position="149"/>
        <end position="170"/>
    </location>
</feature>
<comment type="subcellular location">
    <subcellularLocation>
        <location evidence="1 7">Cell membrane</location>
        <topology evidence="1 7">Multi-pass membrane protein</topology>
    </subcellularLocation>
</comment>
<dbReference type="GO" id="GO:0055085">
    <property type="term" value="P:transmembrane transport"/>
    <property type="evidence" value="ECO:0007669"/>
    <property type="project" value="InterPro"/>
</dbReference>
<dbReference type="InterPro" id="IPR000515">
    <property type="entry name" value="MetI-like"/>
</dbReference>
<keyword evidence="2 7" id="KW-0813">Transport</keyword>
<comment type="similarity">
    <text evidence="7">Belongs to the binding-protein-dependent transport system permease family.</text>
</comment>
<dbReference type="Pfam" id="PF00528">
    <property type="entry name" value="BPD_transp_1"/>
    <property type="match status" value="1"/>
</dbReference>
<dbReference type="CDD" id="cd06261">
    <property type="entry name" value="TM_PBP2"/>
    <property type="match status" value="1"/>
</dbReference>
<evidence type="ECO:0000256" key="7">
    <source>
        <dbReference type="RuleBase" id="RU363032"/>
    </source>
</evidence>
<keyword evidence="5 7" id="KW-1133">Transmembrane helix</keyword>
<dbReference type="SUPFAM" id="SSF161098">
    <property type="entry name" value="MetI-like"/>
    <property type="match status" value="1"/>
</dbReference>
<keyword evidence="6 7" id="KW-0472">Membrane</keyword>
<dbReference type="PANTHER" id="PTHR43744:SF2">
    <property type="entry name" value="ARABINOOLIGOSACCHARIDES TRANSPORT SYSTEM PERMEASE PROTEIN ARAQ"/>
    <property type="match status" value="1"/>
</dbReference>
<gene>
    <name evidence="9" type="ORF">PAHA3_5311</name>
</gene>
<protein>
    <submittedName>
        <fullName evidence="9">Arabinose transporter permease</fullName>
    </submittedName>
</protein>
<evidence type="ECO:0000256" key="1">
    <source>
        <dbReference type="ARBA" id="ARBA00004651"/>
    </source>
</evidence>
<organism evidence="9 10">
    <name type="scientific">Paenibacillus amylolyticus</name>
    <dbReference type="NCBI Taxonomy" id="1451"/>
    <lineage>
        <taxon>Bacteria</taxon>
        <taxon>Bacillati</taxon>
        <taxon>Bacillota</taxon>
        <taxon>Bacilli</taxon>
        <taxon>Bacillales</taxon>
        <taxon>Paenibacillaceae</taxon>
        <taxon>Paenibacillus</taxon>
    </lineage>
</organism>
<evidence type="ECO:0000256" key="5">
    <source>
        <dbReference type="ARBA" id="ARBA00022989"/>
    </source>
</evidence>
<feature type="transmembrane region" description="Helical" evidence="7">
    <location>
        <begin position="12"/>
        <end position="35"/>
    </location>
</feature>
<dbReference type="EMBL" id="BCNV01000007">
    <property type="protein sequence ID" value="GAS85190.1"/>
    <property type="molecule type" value="Genomic_DNA"/>
</dbReference>
<accession>A0A117I3E9</accession>
<evidence type="ECO:0000313" key="10">
    <source>
        <dbReference type="Proteomes" id="UP000069697"/>
    </source>
</evidence>
<evidence type="ECO:0000256" key="6">
    <source>
        <dbReference type="ARBA" id="ARBA00023136"/>
    </source>
</evidence>